<evidence type="ECO:0000256" key="3">
    <source>
        <dbReference type="ARBA" id="ARBA00022884"/>
    </source>
</evidence>
<accession>A0A1B3SLL4</accession>
<comment type="function">
    <text evidence="6 8">Binds the lower part of the 30S subunit head. Binds mRNA in the 70S ribosome, positioning it for translation.</text>
</comment>
<dbReference type="InterPro" id="IPR009019">
    <property type="entry name" value="KH_sf_prok-type"/>
</dbReference>
<protein>
    <recommendedName>
        <fullName evidence="7 8">Small ribosomal subunit protein uS3</fullName>
    </recommendedName>
</protein>
<dbReference type="PROSITE" id="PS50823">
    <property type="entry name" value="KH_TYPE_2"/>
    <property type="match status" value="1"/>
</dbReference>
<dbReference type="InterPro" id="IPR005704">
    <property type="entry name" value="Ribosomal_uS3_bac-typ"/>
</dbReference>
<dbReference type="GO" id="GO:0019843">
    <property type="term" value="F:rRNA binding"/>
    <property type="evidence" value="ECO:0007669"/>
    <property type="project" value="UniProtKB-UniRule"/>
</dbReference>
<dbReference type="SUPFAM" id="SSF54821">
    <property type="entry name" value="Ribosomal protein S3 C-terminal domain"/>
    <property type="match status" value="1"/>
</dbReference>
<dbReference type="SUPFAM" id="SSF54814">
    <property type="entry name" value="Prokaryotic type KH domain (KH-domain type II)"/>
    <property type="match status" value="1"/>
</dbReference>
<keyword evidence="12" id="KW-1185">Reference proteome</keyword>
<dbReference type="GO" id="GO:0003735">
    <property type="term" value="F:structural constituent of ribosome"/>
    <property type="evidence" value="ECO:0007669"/>
    <property type="project" value="InterPro"/>
</dbReference>
<comment type="subunit">
    <text evidence="8">Part of the 30S ribosomal subunit. Forms a tight complex with proteins S10 and S14.</text>
</comment>
<feature type="domain" description="KH type-2" evidence="10">
    <location>
        <begin position="39"/>
        <end position="110"/>
    </location>
</feature>
<dbReference type="PROSITE" id="PS00548">
    <property type="entry name" value="RIBOSOMAL_S3"/>
    <property type="match status" value="1"/>
</dbReference>
<dbReference type="InterPro" id="IPR036419">
    <property type="entry name" value="Ribosomal_S3_C_sf"/>
</dbReference>
<dbReference type="Gene3D" id="3.30.300.20">
    <property type="match status" value="1"/>
</dbReference>
<dbReference type="InterPro" id="IPR004087">
    <property type="entry name" value="KH_dom"/>
</dbReference>
<name>A0A1B3SLL4_9MOLU</name>
<evidence type="ECO:0000256" key="9">
    <source>
        <dbReference type="RuleBase" id="RU003624"/>
    </source>
</evidence>
<dbReference type="AlphaFoldDB" id="A0A1B3SLL4"/>
<dbReference type="EMBL" id="CP017015">
    <property type="protein sequence ID" value="AOG60817.1"/>
    <property type="molecule type" value="Genomic_DNA"/>
</dbReference>
<dbReference type="InterPro" id="IPR057258">
    <property type="entry name" value="Ribosomal_uS3"/>
</dbReference>
<keyword evidence="2 8" id="KW-0699">rRNA-binding</keyword>
<keyword evidence="3 8" id="KW-0694">RNA-binding</keyword>
<organism evidence="11 12">
    <name type="scientific">Spiroplasma helicoides</name>
    <dbReference type="NCBI Taxonomy" id="216938"/>
    <lineage>
        <taxon>Bacteria</taxon>
        <taxon>Bacillati</taxon>
        <taxon>Mycoplasmatota</taxon>
        <taxon>Mollicutes</taxon>
        <taxon>Entomoplasmatales</taxon>
        <taxon>Spiroplasmataceae</taxon>
        <taxon>Spiroplasma</taxon>
    </lineage>
</organism>
<evidence type="ECO:0000256" key="5">
    <source>
        <dbReference type="ARBA" id="ARBA00023274"/>
    </source>
</evidence>
<sequence length="239" mass="26853">MGQKVSPNALRIGIIRTWDNRWFAEKGEYVKWLHQDIKIRKAVFKELKNAAVSKIEIERTQKEIVLIVRTARPSIVLGQEGKNVEKIVLTVRKTIKDRKAAVKVNVIEIKNPDVDARLVAQFIGEQITNRASFRTVQKLAIRKALKAGAKGIKTAVSGRLGGVDMARTEGYLEGSVPLSTLRSDIDYALYEARTTYGQIGVKVWINHGEILGRPGQQTQDKTKVIAERKFDRRPVKGAK</sequence>
<dbReference type="CDD" id="cd02412">
    <property type="entry name" value="KH-II_30S_S3"/>
    <property type="match status" value="1"/>
</dbReference>
<dbReference type="RefSeq" id="WP_069117048.1">
    <property type="nucleotide sequence ID" value="NZ_CP017015.1"/>
</dbReference>
<evidence type="ECO:0000313" key="12">
    <source>
        <dbReference type="Proteomes" id="UP000094378"/>
    </source>
</evidence>
<dbReference type="NCBIfam" id="TIGR01009">
    <property type="entry name" value="rpsC_bact"/>
    <property type="match status" value="1"/>
</dbReference>
<dbReference type="InterPro" id="IPR015946">
    <property type="entry name" value="KH_dom-like_a/b"/>
</dbReference>
<dbReference type="InterPro" id="IPR004044">
    <property type="entry name" value="KH_dom_type_2"/>
</dbReference>
<dbReference type="PANTHER" id="PTHR11760">
    <property type="entry name" value="30S/40S RIBOSOMAL PROTEIN S3"/>
    <property type="match status" value="1"/>
</dbReference>
<dbReference type="InterPro" id="IPR018280">
    <property type="entry name" value="Ribosomal_uS3_CS"/>
</dbReference>
<dbReference type="GO" id="GO:0006412">
    <property type="term" value="P:translation"/>
    <property type="evidence" value="ECO:0007669"/>
    <property type="project" value="UniProtKB-UniRule"/>
</dbReference>
<keyword evidence="4 8" id="KW-0689">Ribosomal protein</keyword>
<dbReference type="KEGG" id="shj:SHELI_v1c08680"/>
<dbReference type="GO" id="GO:0003729">
    <property type="term" value="F:mRNA binding"/>
    <property type="evidence" value="ECO:0007669"/>
    <property type="project" value="UniProtKB-UniRule"/>
</dbReference>
<dbReference type="Pfam" id="PF00189">
    <property type="entry name" value="Ribosomal_S3_C"/>
    <property type="match status" value="1"/>
</dbReference>
<evidence type="ECO:0000256" key="7">
    <source>
        <dbReference type="ARBA" id="ARBA00035257"/>
    </source>
</evidence>
<reference evidence="11 12" key="1">
    <citation type="submission" date="2016-08" db="EMBL/GenBank/DDBJ databases">
        <title>Complete genome sequence of Spiroplasma helicoides TABS-2 (DSM 22551).</title>
        <authorList>
            <person name="Shen W.-Y."/>
            <person name="Lo W.-S."/>
            <person name="Lai Y.-C."/>
            <person name="Kuo C.-H."/>
        </authorList>
    </citation>
    <scope>NUCLEOTIDE SEQUENCE [LARGE SCALE GENOMIC DNA]</scope>
    <source>
        <strain evidence="11 12">TABS-2</strain>
    </source>
</reference>
<gene>
    <name evidence="8 11" type="primary">rpsC</name>
    <name evidence="11" type="ORF">SHELI_v1c08680</name>
</gene>
<comment type="similarity">
    <text evidence="1 8 9">Belongs to the universal ribosomal protein uS3 family.</text>
</comment>
<evidence type="ECO:0000256" key="8">
    <source>
        <dbReference type="HAMAP-Rule" id="MF_01309"/>
    </source>
</evidence>
<dbReference type="FunFam" id="3.30.300.20:FF:000001">
    <property type="entry name" value="30S ribosomal protein S3"/>
    <property type="match status" value="1"/>
</dbReference>
<dbReference type="STRING" id="216938.SHELI_v1c08680"/>
<dbReference type="SMART" id="SM00322">
    <property type="entry name" value="KH"/>
    <property type="match status" value="1"/>
</dbReference>
<dbReference type="HAMAP" id="MF_01309_B">
    <property type="entry name" value="Ribosomal_uS3_B"/>
    <property type="match status" value="1"/>
</dbReference>
<evidence type="ECO:0000256" key="2">
    <source>
        <dbReference type="ARBA" id="ARBA00022730"/>
    </source>
</evidence>
<dbReference type="PATRIC" id="fig|216938.3.peg.881"/>
<dbReference type="GO" id="GO:0022627">
    <property type="term" value="C:cytosolic small ribosomal subunit"/>
    <property type="evidence" value="ECO:0007669"/>
    <property type="project" value="TreeGrafter"/>
</dbReference>
<evidence type="ECO:0000313" key="11">
    <source>
        <dbReference type="EMBL" id="AOG60817.1"/>
    </source>
</evidence>
<dbReference type="Pfam" id="PF07650">
    <property type="entry name" value="KH_2"/>
    <property type="match status" value="1"/>
</dbReference>
<evidence type="ECO:0000256" key="1">
    <source>
        <dbReference type="ARBA" id="ARBA00010761"/>
    </source>
</evidence>
<evidence type="ECO:0000256" key="6">
    <source>
        <dbReference type="ARBA" id="ARBA00024998"/>
    </source>
</evidence>
<dbReference type="Proteomes" id="UP000094378">
    <property type="component" value="Chromosome"/>
</dbReference>
<evidence type="ECO:0000256" key="4">
    <source>
        <dbReference type="ARBA" id="ARBA00022980"/>
    </source>
</evidence>
<dbReference type="Gene3D" id="3.30.1140.32">
    <property type="entry name" value="Ribosomal protein S3, C-terminal domain"/>
    <property type="match status" value="1"/>
</dbReference>
<keyword evidence="5 8" id="KW-0687">Ribonucleoprotein</keyword>
<dbReference type="OrthoDB" id="9806396at2"/>
<dbReference type="PANTHER" id="PTHR11760:SF19">
    <property type="entry name" value="SMALL RIBOSOMAL SUBUNIT PROTEIN US3C"/>
    <property type="match status" value="1"/>
</dbReference>
<evidence type="ECO:0000259" key="10">
    <source>
        <dbReference type="PROSITE" id="PS50823"/>
    </source>
</evidence>
<dbReference type="InterPro" id="IPR001351">
    <property type="entry name" value="Ribosomal_uS3_C"/>
</dbReference>
<proteinExistence type="inferred from homology"/>